<dbReference type="RefSeq" id="WP_171469179.1">
    <property type="nucleotide sequence ID" value="NZ_CP053452.2"/>
</dbReference>
<name>A0A6M5YFS5_9BACT</name>
<evidence type="ECO:0000313" key="3">
    <source>
        <dbReference type="EMBL" id="QJW92867.1"/>
    </source>
</evidence>
<feature type="compositionally biased region" description="Polar residues" evidence="1">
    <location>
        <begin position="127"/>
        <end position="140"/>
    </location>
</feature>
<dbReference type="AlphaFoldDB" id="A0A6M5YFS5"/>
<keyword evidence="2" id="KW-0812">Transmembrane</keyword>
<keyword evidence="2" id="KW-1133">Transmembrane helix</keyword>
<dbReference type="EMBL" id="CP053452">
    <property type="protein sequence ID" value="QJW92867.1"/>
    <property type="molecule type" value="Genomic_DNA"/>
</dbReference>
<keyword evidence="2" id="KW-0472">Membrane</keyword>
<organism evidence="3 4">
    <name type="scientific">Frigoriglobus tundricola</name>
    <dbReference type="NCBI Taxonomy" id="2774151"/>
    <lineage>
        <taxon>Bacteria</taxon>
        <taxon>Pseudomonadati</taxon>
        <taxon>Planctomycetota</taxon>
        <taxon>Planctomycetia</taxon>
        <taxon>Gemmatales</taxon>
        <taxon>Gemmataceae</taxon>
        <taxon>Frigoriglobus</taxon>
    </lineage>
</organism>
<feature type="transmembrane region" description="Helical" evidence="2">
    <location>
        <begin position="95"/>
        <end position="118"/>
    </location>
</feature>
<evidence type="ECO:0000313" key="4">
    <source>
        <dbReference type="Proteomes" id="UP000503447"/>
    </source>
</evidence>
<protein>
    <recommendedName>
        <fullName evidence="5">Zinc-finger domain-containing protein</fullName>
    </recommendedName>
</protein>
<evidence type="ECO:0000256" key="2">
    <source>
        <dbReference type="SAM" id="Phobius"/>
    </source>
</evidence>
<gene>
    <name evidence="3" type="ORF">FTUN_0364</name>
</gene>
<feature type="region of interest" description="Disordered" evidence="1">
    <location>
        <begin position="125"/>
        <end position="150"/>
    </location>
</feature>
<proteinExistence type="predicted"/>
<keyword evidence="4" id="KW-1185">Reference proteome</keyword>
<dbReference type="KEGG" id="ftj:FTUN_0364"/>
<dbReference type="Proteomes" id="UP000503447">
    <property type="component" value="Chromosome"/>
</dbReference>
<reference evidence="4" key="1">
    <citation type="submission" date="2020-05" db="EMBL/GenBank/DDBJ databases">
        <title>Frigoriglobus tundricola gen. nov., sp. nov., a psychrotolerant cellulolytic planctomycete of the family Gemmataceae with two divergent copies of 16S rRNA gene.</title>
        <authorList>
            <person name="Kulichevskaya I.S."/>
            <person name="Ivanova A.A."/>
            <person name="Naumoff D.G."/>
            <person name="Beletsky A.V."/>
            <person name="Rijpstra W.I.C."/>
            <person name="Sinninghe Damste J.S."/>
            <person name="Mardanov A.V."/>
            <person name="Ravin N.V."/>
            <person name="Dedysh S.N."/>
        </authorList>
    </citation>
    <scope>NUCLEOTIDE SEQUENCE [LARGE SCALE GENOMIC DNA]</scope>
    <source>
        <strain evidence="4">PL17</strain>
    </source>
</reference>
<sequence>MFKTHEPPEDADGPPDCRATVDRLQAVLDGDAPPEALETDHHLLVCTTCRERTGAARALLAVLARPAVPTAVPADFSVRVVTALRAERHARTRRGVYRAAAGLAVAATVLLAVFVVIARAPNRDTANHQPASQGPTTEPSSAPAVREDAPAPEARPIHLNEAVAHTEEAIRGAPRPIMESVSAAPKVFDLLTGPLKMPAHPTDPVTAALAPTRKSLAELPGAARAGLEPVTGTAEKAFARFLSDVGSIKPNS</sequence>
<evidence type="ECO:0008006" key="5">
    <source>
        <dbReference type="Google" id="ProtNLM"/>
    </source>
</evidence>
<evidence type="ECO:0000256" key="1">
    <source>
        <dbReference type="SAM" id="MobiDB-lite"/>
    </source>
</evidence>
<accession>A0A6M5YFS5</accession>